<evidence type="ECO:0000256" key="2">
    <source>
        <dbReference type="SAM" id="Phobius"/>
    </source>
</evidence>
<protein>
    <submittedName>
        <fullName evidence="3">Uncharacterized protein</fullName>
    </submittedName>
</protein>
<organism evidence="3 4">
    <name type="scientific">Brachybacterium vulturis</name>
    <dbReference type="NCBI Taxonomy" id="2017484"/>
    <lineage>
        <taxon>Bacteria</taxon>
        <taxon>Bacillati</taxon>
        <taxon>Actinomycetota</taxon>
        <taxon>Actinomycetes</taxon>
        <taxon>Micrococcales</taxon>
        <taxon>Dermabacteraceae</taxon>
        <taxon>Brachybacterium</taxon>
    </lineage>
</organism>
<sequence>MSDGESPTPAPRRRPSYGLPGPSSPAPGAAPSYGHSSYGDSPYGGPPYGGPPYGAPSDPAPGAHHGYDAPAGVGATSYGPQTGPLPASGAPGPAPRRRRGLLPLIIGLVLLLVVGPAATIGGIVWSVGSLTGDAASGPTVIDGASGEVDVSANEMLIVYVPQEDAAGAECSAEGSEPGVVSVVPSTSSVTFGDGSRYEQKIGVAVLEDTTVTISCTGTDAPAYLGPYSLLGMAAPLLIGPIIGLVSGLIGLVLTIVGIVLLVRSRRS</sequence>
<keyword evidence="2" id="KW-0812">Transmembrane</keyword>
<dbReference type="OrthoDB" id="4794493at2"/>
<keyword evidence="2" id="KW-0472">Membrane</keyword>
<gene>
    <name evidence="3" type="ORF">CFK38_15775</name>
</gene>
<accession>A0A291GS10</accession>
<dbReference type="RefSeq" id="WP_096803931.1">
    <property type="nucleotide sequence ID" value="NZ_CP023563.1"/>
</dbReference>
<proteinExistence type="predicted"/>
<evidence type="ECO:0000313" key="4">
    <source>
        <dbReference type="Proteomes" id="UP000218165"/>
    </source>
</evidence>
<dbReference type="Proteomes" id="UP000218165">
    <property type="component" value="Chromosome"/>
</dbReference>
<feature type="compositionally biased region" description="Pro residues" evidence="1">
    <location>
        <begin position="44"/>
        <end position="54"/>
    </location>
</feature>
<keyword evidence="2" id="KW-1133">Transmembrane helix</keyword>
<dbReference type="AlphaFoldDB" id="A0A291GS10"/>
<feature type="compositionally biased region" description="Low complexity" evidence="1">
    <location>
        <begin position="16"/>
        <end position="43"/>
    </location>
</feature>
<reference evidence="4" key="1">
    <citation type="submission" date="2017-09" db="EMBL/GenBank/DDBJ databases">
        <title>Brachybacterium sp. VM2412.</title>
        <authorList>
            <person name="Tak E.J."/>
            <person name="Bae J.-W."/>
        </authorList>
    </citation>
    <scope>NUCLEOTIDE SEQUENCE [LARGE SCALE GENOMIC DNA]</scope>
    <source>
        <strain evidence="4">VM2412</strain>
    </source>
</reference>
<feature type="transmembrane region" description="Helical" evidence="2">
    <location>
        <begin position="101"/>
        <end position="125"/>
    </location>
</feature>
<feature type="region of interest" description="Disordered" evidence="1">
    <location>
        <begin position="1"/>
        <end position="94"/>
    </location>
</feature>
<evidence type="ECO:0000313" key="3">
    <source>
        <dbReference type="EMBL" id="ATG52822.1"/>
    </source>
</evidence>
<dbReference type="KEGG" id="brz:CFK38_15775"/>
<keyword evidence="4" id="KW-1185">Reference proteome</keyword>
<name>A0A291GS10_9MICO</name>
<dbReference type="EMBL" id="CP023563">
    <property type="protein sequence ID" value="ATG52822.1"/>
    <property type="molecule type" value="Genomic_DNA"/>
</dbReference>
<evidence type="ECO:0000256" key="1">
    <source>
        <dbReference type="SAM" id="MobiDB-lite"/>
    </source>
</evidence>
<feature type="transmembrane region" description="Helical" evidence="2">
    <location>
        <begin position="237"/>
        <end position="262"/>
    </location>
</feature>